<evidence type="ECO:0000259" key="1">
    <source>
        <dbReference type="PROSITE" id="PS50801"/>
    </source>
</evidence>
<dbReference type="RefSeq" id="WP_320423786.1">
    <property type="nucleotide sequence ID" value="NZ_JAXCLA010000004.1"/>
</dbReference>
<evidence type="ECO:0000313" key="3">
    <source>
        <dbReference type="Proteomes" id="UP001285263"/>
    </source>
</evidence>
<dbReference type="PROSITE" id="PS50801">
    <property type="entry name" value="STAS"/>
    <property type="match status" value="1"/>
</dbReference>
<comment type="caution">
    <text evidence="2">The sequence shown here is derived from an EMBL/GenBank/DDBJ whole genome shotgun (WGS) entry which is preliminary data.</text>
</comment>
<evidence type="ECO:0000313" key="2">
    <source>
        <dbReference type="EMBL" id="MDY0745895.1"/>
    </source>
</evidence>
<dbReference type="EMBL" id="JAXCLA010000004">
    <property type="protein sequence ID" value="MDY0745895.1"/>
    <property type="molecule type" value="Genomic_DNA"/>
</dbReference>
<feature type="domain" description="STAS" evidence="1">
    <location>
        <begin position="10"/>
        <end position="121"/>
    </location>
</feature>
<dbReference type="InterPro" id="IPR002645">
    <property type="entry name" value="STAS_dom"/>
</dbReference>
<accession>A0ABU5DHX8</accession>
<dbReference type="Proteomes" id="UP001285263">
    <property type="component" value="Unassembled WGS sequence"/>
</dbReference>
<proteinExistence type="predicted"/>
<dbReference type="Gene3D" id="3.30.750.24">
    <property type="entry name" value="STAS domain"/>
    <property type="match status" value="1"/>
</dbReference>
<keyword evidence="3" id="KW-1185">Reference proteome</keyword>
<sequence>MAEFSAGDLGAVSMTEVQGCLVVAMPGDAGEETFAQLFDAVSQWLVARRAPAVVLDFSGVRILDLHEFARVRTLAKVAGFLGARVFLVALSPGIAAFLAQAGADMGDMHFCLQMEDAFALMARLAQEA</sequence>
<name>A0ABU5DHX8_9BURK</name>
<protein>
    <recommendedName>
        <fullName evidence="1">STAS domain-containing protein</fullName>
    </recommendedName>
</protein>
<dbReference type="Pfam" id="PF01740">
    <property type="entry name" value="STAS"/>
    <property type="match status" value="1"/>
</dbReference>
<dbReference type="SUPFAM" id="SSF52091">
    <property type="entry name" value="SpoIIaa-like"/>
    <property type="match status" value="1"/>
</dbReference>
<dbReference type="InterPro" id="IPR036513">
    <property type="entry name" value="STAS_dom_sf"/>
</dbReference>
<gene>
    <name evidence="2" type="ORF">SNE35_15345</name>
</gene>
<organism evidence="2 3">
    <name type="scientific">Roseateles agri</name>
    <dbReference type="NCBI Taxonomy" id="3098619"/>
    <lineage>
        <taxon>Bacteria</taxon>
        <taxon>Pseudomonadati</taxon>
        <taxon>Pseudomonadota</taxon>
        <taxon>Betaproteobacteria</taxon>
        <taxon>Burkholderiales</taxon>
        <taxon>Sphaerotilaceae</taxon>
        <taxon>Roseateles</taxon>
    </lineage>
</organism>
<reference evidence="2 3" key="1">
    <citation type="submission" date="2023-11" db="EMBL/GenBank/DDBJ databases">
        <title>Paucibacter sp. nov., isolated from fresh soil in Korea.</title>
        <authorList>
            <person name="Le N.T.T."/>
        </authorList>
    </citation>
    <scope>NUCLEOTIDE SEQUENCE [LARGE SCALE GENOMIC DNA]</scope>
    <source>
        <strain evidence="2 3">R3-3</strain>
    </source>
</reference>